<dbReference type="PANTHER" id="PTHR43294:SF20">
    <property type="entry name" value="P-TYPE ATPASE"/>
    <property type="match status" value="1"/>
</dbReference>
<sequence>MGITGTEVSKEAAKMVLADDNFATIVIAVREGRRVWDNLRKLLIFNLPVNFAQGFSIWWGYVVGFEQAPLTAIQVLYVNMVTACTMGMSLAVEPAEPGVMNKPPRRIGKRLLGKLVLWRCVFVCVILVILVLGMYEWALSTVPEEYSADKKVNLARAEAFNVLVFCEIGYCLTTRFIKMSTFHPRVFKGNYVIFLTMALTAGMQVFITYVPGFQWFFNMPDGIAPISWARVFVCMVVVYIVVEIEKRLVDPVMMPIIRPCFGFIYRHSPKFFKMDADEDEHDQKSRVRRQSLTGSQTMDSNCGTPTAGGGGAPALQRTSATYGVAVHTAAGGPTAVRTASGRLTELTTTGAAPAPGEGKVVNTPDVKLTLEDAAKLQRSGSAKKVALADQ</sequence>
<dbReference type="GO" id="GO:0005886">
    <property type="term" value="C:plasma membrane"/>
    <property type="evidence" value="ECO:0007669"/>
    <property type="project" value="TreeGrafter"/>
</dbReference>
<keyword evidence="2 6" id="KW-0812">Transmembrane</keyword>
<evidence type="ECO:0000259" key="7">
    <source>
        <dbReference type="Pfam" id="PF00689"/>
    </source>
</evidence>
<evidence type="ECO:0000256" key="2">
    <source>
        <dbReference type="ARBA" id="ARBA00022692"/>
    </source>
</evidence>
<evidence type="ECO:0000256" key="1">
    <source>
        <dbReference type="ARBA" id="ARBA00004370"/>
    </source>
</evidence>
<keyword evidence="4 6" id="KW-0472">Membrane</keyword>
<reference evidence="8" key="1">
    <citation type="submission" date="2021-01" db="EMBL/GenBank/DDBJ databases">
        <authorList>
            <person name="Corre E."/>
            <person name="Pelletier E."/>
            <person name="Niang G."/>
            <person name="Scheremetjew M."/>
            <person name="Finn R."/>
            <person name="Kale V."/>
            <person name="Holt S."/>
            <person name="Cochrane G."/>
            <person name="Meng A."/>
            <person name="Brown T."/>
            <person name="Cohen L."/>
        </authorList>
    </citation>
    <scope>NUCLEOTIDE SEQUENCE</scope>
    <source>
        <strain evidence="8">CCMP219</strain>
    </source>
</reference>
<evidence type="ECO:0000313" key="8">
    <source>
        <dbReference type="EMBL" id="CAD8307860.1"/>
    </source>
</evidence>
<feature type="region of interest" description="Disordered" evidence="5">
    <location>
        <begin position="276"/>
        <end position="314"/>
    </location>
</feature>
<feature type="transmembrane region" description="Helical" evidence="6">
    <location>
        <begin position="73"/>
        <end position="95"/>
    </location>
</feature>
<dbReference type="EMBL" id="HBEC01041531">
    <property type="protein sequence ID" value="CAD8307860.1"/>
    <property type="molecule type" value="Transcribed_RNA"/>
</dbReference>
<gene>
    <name evidence="8" type="ORF">CEUR00632_LOCUS19330</name>
</gene>
<dbReference type="GO" id="GO:0005391">
    <property type="term" value="F:P-type sodium:potassium-exchanging transporter activity"/>
    <property type="evidence" value="ECO:0007669"/>
    <property type="project" value="TreeGrafter"/>
</dbReference>
<dbReference type="GO" id="GO:1902600">
    <property type="term" value="P:proton transmembrane transport"/>
    <property type="evidence" value="ECO:0007669"/>
    <property type="project" value="TreeGrafter"/>
</dbReference>
<dbReference type="PANTHER" id="PTHR43294">
    <property type="entry name" value="SODIUM/POTASSIUM-TRANSPORTING ATPASE SUBUNIT ALPHA"/>
    <property type="match status" value="1"/>
</dbReference>
<feature type="compositionally biased region" description="Polar residues" evidence="5">
    <location>
        <begin position="290"/>
        <end position="302"/>
    </location>
</feature>
<evidence type="ECO:0000256" key="4">
    <source>
        <dbReference type="ARBA" id="ARBA00023136"/>
    </source>
</evidence>
<dbReference type="InterPro" id="IPR050510">
    <property type="entry name" value="Cation_transp_ATPase_P-type"/>
</dbReference>
<evidence type="ECO:0000256" key="3">
    <source>
        <dbReference type="ARBA" id="ARBA00022989"/>
    </source>
</evidence>
<keyword evidence="3 6" id="KW-1133">Transmembrane helix</keyword>
<feature type="transmembrane region" description="Helical" evidence="6">
    <location>
        <begin position="42"/>
        <end position="61"/>
    </location>
</feature>
<feature type="transmembrane region" description="Helical" evidence="6">
    <location>
        <begin position="222"/>
        <end position="242"/>
    </location>
</feature>
<proteinExistence type="predicted"/>
<protein>
    <recommendedName>
        <fullName evidence="7">Cation-transporting P-type ATPase C-terminal domain-containing protein</fullName>
    </recommendedName>
</protein>
<dbReference type="SUPFAM" id="SSF81665">
    <property type="entry name" value="Calcium ATPase, transmembrane domain M"/>
    <property type="match status" value="1"/>
</dbReference>
<dbReference type="InterPro" id="IPR006068">
    <property type="entry name" value="ATPase_P-typ_cation-transptr_C"/>
</dbReference>
<dbReference type="Gene3D" id="3.40.50.1000">
    <property type="entry name" value="HAD superfamily/HAD-like"/>
    <property type="match status" value="1"/>
</dbReference>
<organism evidence="8">
    <name type="scientific">Chlamydomonas euryale</name>
    <dbReference type="NCBI Taxonomy" id="1486919"/>
    <lineage>
        <taxon>Eukaryota</taxon>
        <taxon>Viridiplantae</taxon>
        <taxon>Chlorophyta</taxon>
        <taxon>core chlorophytes</taxon>
        <taxon>Chlorophyceae</taxon>
        <taxon>CS clade</taxon>
        <taxon>Chlamydomonadales</taxon>
        <taxon>Chlamydomonadaceae</taxon>
        <taxon>Chlamydomonas</taxon>
    </lineage>
</organism>
<accession>A0A7R9Z7E3</accession>
<dbReference type="GO" id="GO:0006883">
    <property type="term" value="P:intracellular sodium ion homeostasis"/>
    <property type="evidence" value="ECO:0007669"/>
    <property type="project" value="TreeGrafter"/>
</dbReference>
<dbReference type="InterPro" id="IPR023298">
    <property type="entry name" value="ATPase_P-typ_TM_dom_sf"/>
</dbReference>
<dbReference type="GO" id="GO:0030007">
    <property type="term" value="P:intracellular potassium ion homeostasis"/>
    <property type="evidence" value="ECO:0007669"/>
    <property type="project" value="TreeGrafter"/>
</dbReference>
<evidence type="ECO:0000256" key="5">
    <source>
        <dbReference type="SAM" id="MobiDB-lite"/>
    </source>
</evidence>
<dbReference type="SUPFAM" id="SSF56784">
    <property type="entry name" value="HAD-like"/>
    <property type="match status" value="1"/>
</dbReference>
<dbReference type="Pfam" id="PF00689">
    <property type="entry name" value="Cation_ATPase_C"/>
    <property type="match status" value="1"/>
</dbReference>
<dbReference type="InterPro" id="IPR036412">
    <property type="entry name" value="HAD-like_sf"/>
</dbReference>
<feature type="transmembrane region" description="Helical" evidence="6">
    <location>
        <begin position="159"/>
        <end position="177"/>
    </location>
</feature>
<comment type="subcellular location">
    <subcellularLocation>
        <location evidence="1">Membrane</location>
    </subcellularLocation>
</comment>
<dbReference type="GO" id="GO:1990573">
    <property type="term" value="P:potassium ion import across plasma membrane"/>
    <property type="evidence" value="ECO:0007669"/>
    <property type="project" value="TreeGrafter"/>
</dbReference>
<name>A0A7R9Z7E3_9CHLO</name>
<feature type="domain" description="Cation-transporting P-type ATPase C-terminal" evidence="7">
    <location>
        <begin position="68"/>
        <end position="248"/>
    </location>
</feature>
<feature type="transmembrane region" description="Helical" evidence="6">
    <location>
        <begin position="116"/>
        <end position="139"/>
    </location>
</feature>
<dbReference type="GO" id="GO:0036376">
    <property type="term" value="P:sodium ion export across plasma membrane"/>
    <property type="evidence" value="ECO:0007669"/>
    <property type="project" value="TreeGrafter"/>
</dbReference>
<dbReference type="InterPro" id="IPR023214">
    <property type="entry name" value="HAD_sf"/>
</dbReference>
<feature type="transmembrane region" description="Helical" evidence="6">
    <location>
        <begin position="189"/>
        <end position="210"/>
    </location>
</feature>
<dbReference type="AlphaFoldDB" id="A0A7R9Z7E3"/>
<dbReference type="Gene3D" id="1.20.1110.10">
    <property type="entry name" value="Calcium-transporting ATPase, transmembrane domain"/>
    <property type="match status" value="1"/>
</dbReference>
<evidence type="ECO:0000256" key="6">
    <source>
        <dbReference type="SAM" id="Phobius"/>
    </source>
</evidence>